<proteinExistence type="predicted"/>
<evidence type="ECO:0000313" key="2">
    <source>
        <dbReference type="EMBL" id="RQP21780.1"/>
    </source>
</evidence>
<feature type="region of interest" description="Disordered" evidence="1">
    <location>
        <begin position="922"/>
        <end position="995"/>
    </location>
</feature>
<evidence type="ECO:0000256" key="1">
    <source>
        <dbReference type="SAM" id="MobiDB-lite"/>
    </source>
</evidence>
<dbReference type="Gene3D" id="3.30.420.10">
    <property type="entry name" value="Ribonuclease H-like superfamily/Ribonuclease H"/>
    <property type="match status" value="1"/>
</dbReference>
<gene>
    <name evidence="2" type="ORF">DZC73_25385</name>
</gene>
<comment type="caution">
    <text evidence="2">The sequence shown here is derived from an EMBL/GenBank/DDBJ whole genome shotgun (WGS) entry which is preliminary data.</text>
</comment>
<dbReference type="Proteomes" id="UP000267464">
    <property type="component" value="Unassembled WGS sequence"/>
</dbReference>
<accession>A0A3N7HIB5</accession>
<protein>
    <recommendedName>
        <fullName evidence="4">Integrase catalytic domain-containing protein</fullName>
    </recommendedName>
</protein>
<name>A0A3N7HIB5_9BURK</name>
<organism evidence="2 3">
    <name type="scientific">Piscinibacter terrae</name>
    <dbReference type="NCBI Taxonomy" id="2496871"/>
    <lineage>
        <taxon>Bacteria</taxon>
        <taxon>Pseudomonadati</taxon>
        <taxon>Pseudomonadota</taxon>
        <taxon>Betaproteobacteria</taxon>
        <taxon>Burkholderiales</taxon>
        <taxon>Sphaerotilaceae</taxon>
        <taxon>Piscinibacter</taxon>
    </lineage>
</organism>
<evidence type="ECO:0008006" key="4">
    <source>
        <dbReference type="Google" id="ProtNLM"/>
    </source>
</evidence>
<reference evidence="2 3" key="1">
    <citation type="submission" date="2018-08" db="EMBL/GenBank/DDBJ databases">
        <authorList>
            <person name="Khan S.A."/>
            <person name="Jeon C.O."/>
            <person name="Chun B.H."/>
            <person name="Jeong S.E."/>
        </authorList>
    </citation>
    <scope>NUCLEOTIDE SEQUENCE [LARGE SCALE GENOMIC DNA]</scope>
    <source>
        <strain evidence="2 3">S-16</strain>
    </source>
</reference>
<keyword evidence="3" id="KW-1185">Reference proteome</keyword>
<reference evidence="2 3" key="2">
    <citation type="submission" date="2018-12" db="EMBL/GenBank/DDBJ databases">
        <title>Rhizobacter gummiphilus sp. nov., a rubber-degrading bacterium isolated from the soil of a botanical garden in Japan.</title>
        <authorList>
            <person name="Shunsuke S.S."/>
        </authorList>
    </citation>
    <scope>NUCLEOTIDE SEQUENCE [LARGE SCALE GENOMIC DNA]</scope>
    <source>
        <strain evidence="2 3">S-16</strain>
    </source>
</reference>
<dbReference type="AlphaFoldDB" id="A0A3N7HIB5"/>
<dbReference type="InterPro" id="IPR036397">
    <property type="entry name" value="RNaseH_sf"/>
</dbReference>
<sequence>MQGRDFFGLQFLTGPLLRRGATEIRRPEVSKKQSPRSRGKGFKPNGPLADAARARGAGPGNIWYLFGNKAQSDLVVNSDAALLHVLSMEGSPEVKSYRIGIKSEKGPISATNLVERFDADVTRRGGQRELCLLERSVSAASDDSMVGQLKHEDHERLCAAIGAKYVRVTNEQLTKCAVLTENWKFGLAAISAARLHSLVNSDLSLSLLLRQRSSWTVGELLPCVEKDKVALFLAALFRAISNGTVASDLDSKLWGKATRIWKPGAVLETDSGADTSVAPSIGATVDDASALPEQVTARHLAAAQSRSDSLALMISRIANGAGGEPVWFTRKNLPPEYRDLSKWPTVDSSSLDGGDGPRPNEDRFNRCRAAILAYLEGGGVIAISAEHGVSRSEVLRLLNRAVQRHEDGRIFGWRALISHKHLAPYTRTAPVAPCAKNGRIGYSGVVGAFFDRFPDLQDLVDRLALRRPAKDEVAESQMNVSDIHAALLRACAKHPEITMFDWPLRPDNKGLGGLRSYVEALRADNPEQTAALMGGTGAANRLRLDSGVSSILNNLEPYKAVQQDGHRLDFIGSIRVPHPSGYVVIPIQRFILQPIVDVGSHAALGYELSMGREASANDALAAAKHALDTWSPLVMEKPPVPYPEGAGFPSGLIPELAGVGWSLHYIDNASINTSYAMVERMRKRVGCAVNFGRVKDWPRRKFVEAIFAVLEKRGFQRLPNTTGKDHKDVRRRSPEKQAVALQCDSSELVYLVDVALATWNATPLPSLGGRAPLQVLRELVQDPRSNFVPRPLPPLPPGMSDLDIVVETRSVRGKLDEGRSCYVEIDEVHYTNDVLARCFNLIGSGLSLHIDEADFRSVEAFLPDGSNLGVLKATEGWDRTPHSREIRKAINKLIRLKRIARHLGEDWVQAYLRYLATKAVESRDKQPKHKVSKEATAAAKVAHTTGLPIPEVPAAGTKPSRATRTPVPPRSVIPPPVRPPSPTTAPTTAPTTRPPWMRIRSTRRAVY</sequence>
<feature type="compositionally biased region" description="Low complexity" evidence="1">
    <location>
        <begin position="984"/>
        <end position="995"/>
    </location>
</feature>
<feature type="region of interest" description="Disordered" evidence="1">
    <location>
        <begin position="22"/>
        <end position="48"/>
    </location>
</feature>
<feature type="compositionally biased region" description="Pro residues" evidence="1">
    <location>
        <begin position="966"/>
        <end position="983"/>
    </location>
</feature>
<evidence type="ECO:0000313" key="3">
    <source>
        <dbReference type="Proteomes" id="UP000267464"/>
    </source>
</evidence>
<feature type="compositionally biased region" description="Basic and acidic residues" evidence="1">
    <location>
        <begin position="22"/>
        <end position="31"/>
    </location>
</feature>
<dbReference type="EMBL" id="QUSW01000009">
    <property type="protein sequence ID" value="RQP21780.1"/>
    <property type="molecule type" value="Genomic_DNA"/>
</dbReference>
<dbReference type="GO" id="GO:0003676">
    <property type="term" value="F:nucleic acid binding"/>
    <property type="evidence" value="ECO:0007669"/>
    <property type="project" value="InterPro"/>
</dbReference>